<reference evidence="2 3" key="1">
    <citation type="submission" date="2020-08" db="EMBL/GenBank/DDBJ databases">
        <title>Genomic Encyclopedia of Type Strains, Phase IV (KMG-V): Genome sequencing to study the core and pangenomes of soil and plant-associated prokaryotes.</title>
        <authorList>
            <person name="Whitman W."/>
        </authorList>
    </citation>
    <scope>NUCLEOTIDE SEQUENCE [LARGE SCALE GENOMIC DNA]</scope>
    <source>
        <strain evidence="2 3">ANJLi2</strain>
    </source>
</reference>
<gene>
    <name evidence="2" type="ORF">HDF23_004525</name>
</gene>
<dbReference type="EMBL" id="JACHCB010000014">
    <property type="protein sequence ID" value="MBB6111753.1"/>
    <property type="molecule type" value="Genomic_DNA"/>
</dbReference>
<evidence type="ECO:0000313" key="3">
    <source>
        <dbReference type="Proteomes" id="UP000541583"/>
    </source>
</evidence>
<dbReference type="SUPFAM" id="SSF55486">
    <property type="entry name" value="Metalloproteases ('zincins'), catalytic domain"/>
    <property type="match status" value="1"/>
</dbReference>
<protein>
    <recommendedName>
        <fullName evidence="4">Dual-action HEIGH metallo-peptidase</fullName>
    </recommendedName>
</protein>
<keyword evidence="3" id="KW-1185">Reference proteome</keyword>
<dbReference type="Pfam" id="PF12388">
    <property type="entry name" value="Peptidase_M57"/>
    <property type="match status" value="1"/>
</dbReference>
<dbReference type="RefSeq" id="WP_076376476.1">
    <property type="nucleotide sequence ID" value="NZ_FTMG01000014.1"/>
</dbReference>
<proteinExistence type="predicted"/>
<feature type="signal peptide" evidence="1">
    <location>
        <begin position="1"/>
        <end position="24"/>
    </location>
</feature>
<evidence type="ECO:0000313" key="2">
    <source>
        <dbReference type="EMBL" id="MBB6111753.1"/>
    </source>
</evidence>
<dbReference type="InterPro" id="IPR024653">
    <property type="entry name" value="Peptidase_M10/M27/M57"/>
</dbReference>
<dbReference type="Gene3D" id="3.40.390.10">
    <property type="entry name" value="Collagenase (Catalytic Domain)"/>
    <property type="match status" value="1"/>
</dbReference>
<organism evidence="2 3">
    <name type="scientific">Mucilaginibacter lappiensis</name>
    <dbReference type="NCBI Taxonomy" id="354630"/>
    <lineage>
        <taxon>Bacteria</taxon>
        <taxon>Pseudomonadati</taxon>
        <taxon>Bacteroidota</taxon>
        <taxon>Sphingobacteriia</taxon>
        <taxon>Sphingobacteriales</taxon>
        <taxon>Sphingobacteriaceae</taxon>
        <taxon>Mucilaginibacter</taxon>
    </lineage>
</organism>
<comment type="caution">
    <text evidence="2">The sequence shown here is derived from an EMBL/GenBank/DDBJ whole genome shotgun (WGS) entry which is preliminary data.</text>
</comment>
<dbReference type="Proteomes" id="UP000541583">
    <property type="component" value="Unassembled WGS sequence"/>
</dbReference>
<evidence type="ECO:0008006" key="4">
    <source>
        <dbReference type="Google" id="ProtNLM"/>
    </source>
</evidence>
<keyword evidence="1" id="KW-0732">Signal</keyword>
<evidence type="ECO:0000256" key="1">
    <source>
        <dbReference type="SAM" id="SignalP"/>
    </source>
</evidence>
<name>A0ABR6PPQ6_9SPHI</name>
<dbReference type="PROSITE" id="PS51257">
    <property type="entry name" value="PROKAR_LIPOPROTEIN"/>
    <property type="match status" value="1"/>
</dbReference>
<feature type="chain" id="PRO_5045832406" description="Dual-action HEIGH metallo-peptidase" evidence="1">
    <location>
        <begin position="25"/>
        <end position="300"/>
    </location>
</feature>
<dbReference type="InterPro" id="IPR024079">
    <property type="entry name" value="MetalloPept_cat_dom_sf"/>
</dbReference>
<accession>A0ABR6PPQ6</accession>
<sequence>MKNKSLLHQKTIILAALLAIMAAAGCKKNSTPAGPQVASKALTQDEQLSIAKAGFSPVNAVRVNGGFIVEGDILLKQADLDFQSQHVNEVIFKKPVTEQYRTLFIVTGLTNAIKVKVSAGESLQVFTTAAKNAIKRYNDLGLTLTFTLLDSASTDKEDILIQGQQFGDPNILGQSSGFPGADGRPATPIALNSSRYTKNFQDKGELTTVIAHEIGHAIGFRHTDFQNRAYSCGYDTSSWIGILQAFFKLPVDEGGLAFYIPGTPIGGEPGSWMLACSDGTDRPFTVSDVVAIESLYPVKK</sequence>